<dbReference type="AlphaFoldDB" id="A0AA39W5V8"/>
<comment type="caution">
    <text evidence="2">The sequence shown here is derived from an EMBL/GenBank/DDBJ whole genome shotgun (WGS) entry which is preliminary data.</text>
</comment>
<protein>
    <submittedName>
        <fullName evidence="2">Uncharacterized protein</fullName>
    </submittedName>
</protein>
<organism evidence="2 3">
    <name type="scientific">Acer saccharum</name>
    <name type="common">Sugar maple</name>
    <dbReference type="NCBI Taxonomy" id="4024"/>
    <lineage>
        <taxon>Eukaryota</taxon>
        <taxon>Viridiplantae</taxon>
        <taxon>Streptophyta</taxon>
        <taxon>Embryophyta</taxon>
        <taxon>Tracheophyta</taxon>
        <taxon>Spermatophyta</taxon>
        <taxon>Magnoliopsida</taxon>
        <taxon>eudicotyledons</taxon>
        <taxon>Gunneridae</taxon>
        <taxon>Pentapetalae</taxon>
        <taxon>rosids</taxon>
        <taxon>malvids</taxon>
        <taxon>Sapindales</taxon>
        <taxon>Sapindaceae</taxon>
        <taxon>Hippocastanoideae</taxon>
        <taxon>Acereae</taxon>
        <taxon>Acer</taxon>
    </lineage>
</organism>
<evidence type="ECO:0000256" key="1">
    <source>
        <dbReference type="SAM" id="MobiDB-lite"/>
    </source>
</evidence>
<feature type="compositionally biased region" description="Basic and acidic residues" evidence="1">
    <location>
        <begin position="20"/>
        <end position="32"/>
    </location>
</feature>
<reference evidence="2" key="2">
    <citation type="submission" date="2023-06" db="EMBL/GenBank/DDBJ databases">
        <authorList>
            <person name="Swenson N.G."/>
            <person name="Wegrzyn J.L."/>
            <person name="Mcevoy S.L."/>
        </authorList>
    </citation>
    <scope>NUCLEOTIDE SEQUENCE</scope>
    <source>
        <strain evidence="2">NS2018</strain>
        <tissue evidence="2">Leaf</tissue>
    </source>
</reference>
<dbReference type="Proteomes" id="UP001168877">
    <property type="component" value="Unassembled WGS sequence"/>
</dbReference>
<evidence type="ECO:0000313" key="2">
    <source>
        <dbReference type="EMBL" id="KAK0602351.1"/>
    </source>
</evidence>
<gene>
    <name evidence="2" type="ORF">LWI29_032543</name>
</gene>
<evidence type="ECO:0000313" key="3">
    <source>
        <dbReference type="Proteomes" id="UP001168877"/>
    </source>
</evidence>
<dbReference type="EMBL" id="JAUESC010000003">
    <property type="protein sequence ID" value="KAK0602351.1"/>
    <property type="molecule type" value="Genomic_DNA"/>
</dbReference>
<reference evidence="2" key="1">
    <citation type="journal article" date="2022" name="Plant J.">
        <title>Strategies of tolerance reflected in two North American maple genomes.</title>
        <authorList>
            <person name="McEvoy S.L."/>
            <person name="Sezen U.U."/>
            <person name="Trouern-Trend A."/>
            <person name="McMahon S.M."/>
            <person name="Schaberg P.G."/>
            <person name="Yang J."/>
            <person name="Wegrzyn J.L."/>
            <person name="Swenson N.G."/>
        </authorList>
    </citation>
    <scope>NUCLEOTIDE SEQUENCE</scope>
    <source>
        <strain evidence="2">NS2018</strain>
    </source>
</reference>
<accession>A0AA39W5V8</accession>
<proteinExistence type="predicted"/>
<sequence length="84" mass="8754">MGTNLSPSAGDGSEGPVADSEGHGDEDKREFPSDGALMPCMSSSDEGESGVEIRGSQWNLEVEIAKVIEKGVSLWLEGSPLSLC</sequence>
<feature type="region of interest" description="Disordered" evidence="1">
    <location>
        <begin position="1"/>
        <end position="52"/>
    </location>
</feature>
<name>A0AA39W5V8_ACESA</name>
<keyword evidence="3" id="KW-1185">Reference proteome</keyword>